<dbReference type="InterPro" id="IPR010573">
    <property type="entry name" value="MFS_Str1/Tri12-like"/>
</dbReference>
<feature type="transmembrane region" description="Helical" evidence="6">
    <location>
        <begin position="393"/>
        <end position="412"/>
    </location>
</feature>
<evidence type="ECO:0000256" key="5">
    <source>
        <dbReference type="ARBA" id="ARBA00023136"/>
    </source>
</evidence>
<evidence type="ECO:0000256" key="3">
    <source>
        <dbReference type="ARBA" id="ARBA00022692"/>
    </source>
</evidence>
<feature type="transmembrane region" description="Helical" evidence="6">
    <location>
        <begin position="418"/>
        <end position="442"/>
    </location>
</feature>
<feature type="transmembrane region" description="Helical" evidence="6">
    <location>
        <begin position="120"/>
        <end position="139"/>
    </location>
</feature>
<dbReference type="AlphaFoldDB" id="A0A9W7STX3"/>
<evidence type="ECO:0000313" key="9">
    <source>
        <dbReference type="Proteomes" id="UP001138500"/>
    </source>
</evidence>
<feature type="transmembrane region" description="Helical" evidence="6">
    <location>
        <begin position="284"/>
        <end position="303"/>
    </location>
</feature>
<accession>A0A9W7STX3</accession>
<dbReference type="OrthoDB" id="2587356at2759"/>
<feature type="transmembrane region" description="Helical" evidence="6">
    <location>
        <begin position="540"/>
        <end position="563"/>
    </location>
</feature>
<dbReference type="SUPFAM" id="SSF103473">
    <property type="entry name" value="MFS general substrate transporter"/>
    <property type="match status" value="1"/>
</dbReference>
<dbReference type="GO" id="GO:0022857">
    <property type="term" value="F:transmembrane transporter activity"/>
    <property type="evidence" value="ECO:0007669"/>
    <property type="project" value="InterPro"/>
</dbReference>
<feature type="transmembrane region" description="Helical" evidence="6">
    <location>
        <begin position="145"/>
        <end position="164"/>
    </location>
</feature>
<dbReference type="InterPro" id="IPR036259">
    <property type="entry name" value="MFS_trans_sf"/>
</dbReference>
<dbReference type="Proteomes" id="UP001138500">
    <property type="component" value="Unassembled WGS sequence"/>
</dbReference>
<feature type="transmembrane region" description="Helical" evidence="6">
    <location>
        <begin position="211"/>
        <end position="230"/>
    </location>
</feature>
<feature type="transmembrane region" description="Helical" evidence="6">
    <location>
        <begin position="176"/>
        <end position="199"/>
    </location>
</feature>
<name>A0A9W7STX3_9PEZI</name>
<dbReference type="GO" id="GO:0005886">
    <property type="term" value="C:plasma membrane"/>
    <property type="evidence" value="ECO:0007669"/>
    <property type="project" value="TreeGrafter"/>
</dbReference>
<keyword evidence="4 6" id="KW-1133">Transmembrane helix</keyword>
<evidence type="ECO:0000256" key="2">
    <source>
        <dbReference type="ARBA" id="ARBA00022448"/>
    </source>
</evidence>
<evidence type="ECO:0000256" key="6">
    <source>
        <dbReference type="SAM" id="Phobius"/>
    </source>
</evidence>
<dbReference type="PANTHER" id="PTHR23501">
    <property type="entry name" value="MAJOR FACILITATOR SUPERFAMILY"/>
    <property type="match status" value="1"/>
</dbReference>
<keyword evidence="9" id="KW-1185">Reference proteome</keyword>
<evidence type="ECO:0000313" key="8">
    <source>
        <dbReference type="EMBL" id="KAH9828858.1"/>
    </source>
</evidence>
<dbReference type="Pfam" id="PF06609">
    <property type="entry name" value="TRI12"/>
    <property type="match status" value="1"/>
</dbReference>
<sequence>MMEIQSTDRSVASQRRKEGAVEVNHIESVDDFHNVVYDDAEDEPELHIRTWIAVAALWVINCVQFIALQGPPSLLTHIAADLVGGSVSQTWIVNALVLPQAVLAPILSSLSDTFQIRKSLVIISCLSGIVGAAIVPGSVGINRVIVGSAFTGGAIAHAPLTWAIGSEILPRRYRAYVQAANTLATCLGGLVGPLIMGAFVQHDPQRGWRQFFWVVLAIWAVTAIGVFVGYRPPKRRTRFDHLSVWQKIASLDITGSSLLLAALTLMLVGINLGGGLYSWQNAHTLGPLVVGIVMVFVFAWYQWKGTTSGILHHDLFVEGRGRYFSIYLALIFIEGLMGFSYFTFYPIMEAVLFVTEPIRLVASQLPFWVAGGLFSFLWGALSTRFKTIREPLIAGFLIWTAGLVGLATIQPGDYISSMAFSGLTGLGFGSPLFLAVVGVQFVIPHHLLATSTALLFSTRAIGATIAVAIYSAALRDRLSVYLPRDVSKAVLSAGLPTTSVSAFIEHLFVSDIPGLADIAGVTPAVLAAGIAAFKQAYADALRVVFIISAPFGVVAVILSFFVADIGHEMTYRVDAPVEELHSKAHGAHKSEM</sequence>
<dbReference type="Gene3D" id="1.20.1250.20">
    <property type="entry name" value="MFS general substrate transporter like domains"/>
    <property type="match status" value="1"/>
</dbReference>
<comment type="subcellular location">
    <subcellularLocation>
        <location evidence="1">Membrane</location>
        <topology evidence="1">Multi-pass membrane protein</topology>
    </subcellularLocation>
</comment>
<feature type="transmembrane region" description="Helical" evidence="6">
    <location>
        <begin position="251"/>
        <end position="272"/>
    </location>
</feature>
<keyword evidence="2" id="KW-0813">Transport</keyword>
<dbReference type="PANTHER" id="PTHR23501:SF195">
    <property type="entry name" value="PEP5"/>
    <property type="match status" value="1"/>
</dbReference>
<feature type="transmembrane region" description="Helical" evidence="6">
    <location>
        <begin position="365"/>
        <end position="381"/>
    </location>
</feature>
<feature type="domain" description="Major facilitator superfamily (MFS) profile" evidence="7">
    <location>
        <begin position="50"/>
        <end position="567"/>
    </location>
</feature>
<dbReference type="EMBL" id="RIBY02001445">
    <property type="protein sequence ID" value="KAH9828858.1"/>
    <property type="molecule type" value="Genomic_DNA"/>
</dbReference>
<feature type="transmembrane region" description="Helical" evidence="6">
    <location>
        <begin position="512"/>
        <end position="533"/>
    </location>
</feature>
<organism evidence="8 9">
    <name type="scientific">Teratosphaeria destructans</name>
    <dbReference type="NCBI Taxonomy" id="418781"/>
    <lineage>
        <taxon>Eukaryota</taxon>
        <taxon>Fungi</taxon>
        <taxon>Dikarya</taxon>
        <taxon>Ascomycota</taxon>
        <taxon>Pezizomycotina</taxon>
        <taxon>Dothideomycetes</taxon>
        <taxon>Dothideomycetidae</taxon>
        <taxon>Mycosphaerellales</taxon>
        <taxon>Teratosphaeriaceae</taxon>
        <taxon>Teratosphaeria</taxon>
    </lineage>
</organism>
<feature type="transmembrane region" description="Helical" evidence="6">
    <location>
        <begin position="324"/>
        <end position="345"/>
    </location>
</feature>
<protein>
    <submittedName>
        <fullName evidence="8">Fungal trichothecene efflux pump (TRI12)</fullName>
    </submittedName>
</protein>
<evidence type="ECO:0000259" key="7">
    <source>
        <dbReference type="PROSITE" id="PS50850"/>
    </source>
</evidence>
<evidence type="ECO:0000256" key="4">
    <source>
        <dbReference type="ARBA" id="ARBA00022989"/>
    </source>
</evidence>
<keyword evidence="5 6" id="KW-0472">Membrane</keyword>
<proteinExistence type="predicted"/>
<reference evidence="8 9" key="1">
    <citation type="journal article" date="2018" name="IMA Fungus">
        <title>IMA Genome-F 10: Nine draft genome sequences of Claviceps purpurea s.lat., including C. arundinis, C. humidiphila, and C. cf. spartinae, pseudomolecules for the pitch canker pathogen Fusarium circinatum, draft genome of Davidsoniella eucalypti, Grosmannia galeiformis, Quambalaria eucalypti, and Teratosphaeria destructans.</title>
        <authorList>
            <person name="Wingfield B.D."/>
            <person name="Liu M."/>
            <person name="Nguyen H.D."/>
            <person name="Lane F.A."/>
            <person name="Morgan S.W."/>
            <person name="De Vos L."/>
            <person name="Wilken P.M."/>
            <person name="Duong T.A."/>
            <person name="Aylward J."/>
            <person name="Coetzee M.P."/>
            <person name="Dadej K."/>
            <person name="De Beer Z.W."/>
            <person name="Findlay W."/>
            <person name="Havenga M."/>
            <person name="Kolarik M."/>
            <person name="Menzies J.G."/>
            <person name="Naidoo K."/>
            <person name="Pochopski O."/>
            <person name="Shoukouhi P."/>
            <person name="Santana Q.C."/>
            <person name="Seifert K.A."/>
            <person name="Soal N."/>
            <person name="Steenkamp E.T."/>
            <person name="Tatham C.T."/>
            <person name="van der Nest M.A."/>
            <person name="Wingfield M.J."/>
        </authorList>
    </citation>
    <scope>NUCLEOTIDE SEQUENCE [LARGE SCALE GENOMIC DNA]</scope>
    <source>
        <strain evidence="8">CMW44962</strain>
    </source>
</reference>
<dbReference type="PROSITE" id="PS50850">
    <property type="entry name" value="MFS"/>
    <property type="match status" value="1"/>
</dbReference>
<keyword evidence="3 6" id="KW-0812">Transmembrane</keyword>
<gene>
    <name evidence="8" type="ORF">Tdes44962_MAKER02286</name>
</gene>
<reference evidence="8 9" key="2">
    <citation type="journal article" date="2021" name="Curr. Genet.">
        <title>Genetic response to nitrogen starvation in the aggressive Eucalyptus foliar pathogen Teratosphaeria destructans.</title>
        <authorList>
            <person name="Havenga M."/>
            <person name="Wingfield B.D."/>
            <person name="Wingfield M.J."/>
            <person name="Dreyer L.L."/>
            <person name="Roets F."/>
            <person name="Aylward J."/>
        </authorList>
    </citation>
    <scope>NUCLEOTIDE SEQUENCE [LARGE SCALE GENOMIC DNA]</scope>
    <source>
        <strain evidence="8">CMW44962</strain>
    </source>
</reference>
<comment type="caution">
    <text evidence="8">The sequence shown here is derived from an EMBL/GenBank/DDBJ whole genome shotgun (WGS) entry which is preliminary data.</text>
</comment>
<feature type="transmembrane region" description="Helical" evidence="6">
    <location>
        <begin position="454"/>
        <end position="473"/>
    </location>
</feature>
<evidence type="ECO:0000256" key="1">
    <source>
        <dbReference type="ARBA" id="ARBA00004141"/>
    </source>
</evidence>
<dbReference type="InterPro" id="IPR020846">
    <property type="entry name" value="MFS_dom"/>
</dbReference>